<dbReference type="AlphaFoldDB" id="A0AAV7F945"/>
<evidence type="ECO:0000313" key="4">
    <source>
        <dbReference type="EMBL" id="KAG9457685.1"/>
    </source>
</evidence>
<feature type="region of interest" description="Disordered" evidence="2">
    <location>
        <begin position="172"/>
        <end position="193"/>
    </location>
</feature>
<protein>
    <recommendedName>
        <fullName evidence="3">Retrovirus-related Pol polyprotein from transposon TNT 1-94-like beta-barrel domain-containing protein</fullName>
    </recommendedName>
</protein>
<feature type="domain" description="Retrovirus-related Pol polyprotein from transposon TNT 1-94-like beta-barrel" evidence="3">
    <location>
        <begin position="389"/>
        <end position="463"/>
    </location>
</feature>
<dbReference type="PANTHER" id="PTHR35317:SF23">
    <property type="entry name" value="OS04G0629600 PROTEIN"/>
    <property type="match status" value="1"/>
</dbReference>
<keyword evidence="1" id="KW-0175">Coiled coil</keyword>
<name>A0AAV7F945_ARIFI</name>
<evidence type="ECO:0000259" key="3">
    <source>
        <dbReference type="Pfam" id="PF22936"/>
    </source>
</evidence>
<sequence>MEDSEVHYEGTESVRVSKLQMLTTQFELMRMREDESILEYERKIRDIANQSAALGEKIPQNRLVRKVLRSLSSKFKMKRVAIEENKVIDNMTLDELIGSQKTFEMNEEAKIQRRKGKERNGKGYIQSECPTYLRNKKSFSAAWSDEDGIETDEDDDNFIAFTAKVEQKVSSSSKSGKYTAATSREEDTEDEDEEITVKNIIQQWDSVLECTRILKERQSILEKENTALKKQIGEMEKESNEERTLRDLISSLETDNLILKQKITEKEMMVLKLEEELKKSQEVFKKFDKSRLDDILIKGRSSCNKQGIGYMKNLNNKTRPRQRGSQVQVCHYCGAYGLIRPFCYKLYRDWRWSGNQTFSKPPSNCVWMTKRTSLYATHTTGKTSSDETWYFDSGCSKHMMGNPRNLTDIHREDGGQVTLGNGAKAAVIGRGSLRVDGLPKLENVLLVNGLKANLLSISQLCDQSFHIKFTKEGCIVENERRQSVLQGTRTGDSCYKLTLKRSFSVEL</sequence>
<evidence type="ECO:0000256" key="2">
    <source>
        <dbReference type="SAM" id="MobiDB-lite"/>
    </source>
</evidence>
<dbReference type="Proteomes" id="UP000825729">
    <property type="component" value="Unassembled WGS sequence"/>
</dbReference>
<dbReference type="Pfam" id="PF14223">
    <property type="entry name" value="Retrotran_gag_2"/>
    <property type="match status" value="1"/>
</dbReference>
<dbReference type="EMBL" id="JAINDJ010000002">
    <property type="protein sequence ID" value="KAG9457685.1"/>
    <property type="molecule type" value="Genomic_DNA"/>
</dbReference>
<feature type="coiled-coil region" evidence="1">
    <location>
        <begin position="218"/>
        <end position="283"/>
    </location>
</feature>
<organism evidence="4 5">
    <name type="scientific">Aristolochia fimbriata</name>
    <name type="common">White veined hardy Dutchman's pipe vine</name>
    <dbReference type="NCBI Taxonomy" id="158543"/>
    <lineage>
        <taxon>Eukaryota</taxon>
        <taxon>Viridiplantae</taxon>
        <taxon>Streptophyta</taxon>
        <taxon>Embryophyta</taxon>
        <taxon>Tracheophyta</taxon>
        <taxon>Spermatophyta</taxon>
        <taxon>Magnoliopsida</taxon>
        <taxon>Magnoliidae</taxon>
        <taxon>Piperales</taxon>
        <taxon>Aristolochiaceae</taxon>
        <taxon>Aristolochia</taxon>
    </lineage>
</organism>
<comment type="caution">
    <text evidence="4">The sequence shown here is derived from an EMBL/GenBank/DDBJ whole genome shotgun (WGS) entry which is preliminary data.</text>
</comment>
<dbReference type="PANTHER" id="PTHR35317">
    <property type="entry name" value="OS04G0629600 PROTEIN"/>
    <property type="match status" value="1"/>
</dbReference>
<keyword evidence="5" id="KW-1185">Reference proteome</keyword>
<accession>A0AAV7F945</accession>
<feature type="compositionally biased region" description="Low complexity" evidence="2">
    <location>
        <begin position="172"/>
        <end position="182"/>
    </location>
</feature>
<dbReference type="Pfam" id="PF22936">
    <property type="entry name" value="Pol_BBD"/>
    <property type="match status" value="1"/>
</dbReference>
<reference evidence="4 5" key="1">
    <citation type="submission" date="2021-07" db="EMBL/GenBank/DDBJ databases">
        <title>The Aristolochia fimbriata genome: insights into angiosperm evolution, floral development and chemical biosynthesis.</title>
        <authorList>
            <person name="Jiao Y."/>
        </authorList>
    </citation>
    <scope>NUCLEOTIDE SEQUENCE [LARGE SCALE GENOMIC DNA]</scope>
    <source>
        <strain evidence="4">IBCAS-2021</strain>
        <tissue evidence="4">Leaf</tissue>
    </source>
</reference>
<dbReference type="InterPro" id="IPR054722">
    <property type="entry name" value="PolX-like_BBD"/>
</dbReference>
<evidence type="ECO:0000313" key="5">
    <source>
        <dbReference type="Proteomes" id="UP000825729"/>
    </source>
</evidence>
<gene>
    <name evidence="4" type="ORF">H6P81_002193</name>
</gene>
<proteinExistence type="predicted"/>
<evidence type="ECO:0000256" key="1">
    <source>
        <dbReference type="SAM" id="Coils"/>
    </source>
</evidence>